<gene>
    <name evidence="2" type="ORF">L207DRAFT_577075</name>
</gene>
<evidence type="ECO:0000256" key="1">
    <source>
        <dbReference type="SAM" id="Phobius"/>
    </source>
</evidence>
<protein>
    <submittedName>
        <fullName evidence="2">Uncharacterized protein</fullName>
    </submittedName>
</protein>
<keyword evidence="3" id="KW-1185">Reference proteome</keyword>
<dbReference type="EMBL" id="KZ613939">
    <property type="protein sequence ID" value="PMD46206.1"/>
    <property type="molecule type" value="Genomic_DNA"/>
</dbReference>
<accession>A0A2J6S629</accession>
<evidence type="ECO:0000313" key="2">
    <source>
        <dbReference type="EMBL" id="PMD46206.1"/>
    </source>
</evidence>
<sequence length="167" mass="18829">MNDLLRPQCTRFVLYNVVYRSWVQANSSRSTSRSHIYIVPPSRVQPSAPIPIYQPLSVQLNHHYILLILQLPPRTMENDEISARMAAAILAIPVNGRQAQPQQPPANTPTNDEGWLDFLLRPRFVRFLAWLTGLSLIALVLATFKWKGLFNSRPQSVDTGLNGDTGP</sequence>
<organism evidence="2 3">
    <name type="scientific">Hyaloscypha variabilis (strain UAMH 11265 / GT02V1 / F)</name>
    <name type="common">Meliniomyces variabilis</name>
    <dbReference type="NCBI Taxonomy" id="1149755"/>
    <lineage>
        <taxon>Eukaryota</taxon>
        <taxon>Fungi</taxon>
        <taxon>Dikarya</taxon>
        <taxon>Ascomycota</taxon>
        <taxon>Pezizomycotina</taxon>
        <taxon>Leotiomycetes</taxon>
        <taxon>Helotiales</taxon>
        <taxon>Hyaloscyphaceae</taxon>
        <taxon>Hyaloscypha</taxon>
        <taxon>Hyaloscypha variabilis</taxon>
    </lineage>
</organism>
<dbReference type="Proteomes" id="UP000235786">
    <property type="component" value="Unassembled WGS sequence"/>
</dbReference>
<keyword evidence="1" id="KW-0812">Transmembrane</keyword>
<name>A0A2J6S629_HYAVF</name>
<proteinExistence type="predicted"/>
<evidence type="ECO:0000313" key="3">
    <source>
        <dbReference type="Proteomes" id="UP000235786"/>
    </source>
</evidence>
<dbReference type="AlphaFoldDB" id="A0A2J6S629"/>
<keyword evidence="1" id="KW-0472">Membrane</keyword>
<reference evidence="2 3" key="1">
    <citation type="submission" date="2016-04" db="EMBL/GenBank/DDBJ databases">
        <title>A degradative enzymes factory behind the ericoid mycorrhizal symbiosis.</title>
        <authorList>
            <consortium name="DOE Joint Genome Institute"/>
            <person name="Martino E."/>
            <person name="Morin E."/>
            <person name="Grelet G."/>
            <person name="Kuo A."/>
            <person name="Kohler A."/>
            <person name="Daghino S."/>
            <person name="Barry K."/>
            <person name="Choi C."/>
            <person name="Cichocki N."/>
            <person name="Clum A."/>
            <person name="Copeland A."/>
            <person name="Hainaut M."/>
            <person name="Haridas S."/>
            <person name="Labutti K."/>
            <person name="Lindquist E."/>
            <person name="Lipzen A."/>
            <person name="Khouja H.-R."/>
            <person name="Murat C."/>
            <person name="Ohm R."/>
            <person name="Olson A."/>
            <person name="Spatafora J."/>
            <person name="Veneault-Fourrey C."/>
            <person name="Henrissat B."/>
            <person name="Grigoriev I."/>
            <person name="Martin F."/>
            <person name="Perotto S."/>
        </authorList>
    </citation>
    <scope>NUCLEOTIDE SEQUENCE [LARGE SCALE GENOMIC DNA]</scope>
    <source>
        <strain evidence="2 3">F</strain>
    </source>
</reference>
<feature type="transmembrane region" description="Helical" evidence="1">
    <location>
        <begin position="124"/>
        <end position="144"/>
    </location>
</feature>
<keyword evidence="1" id="KW-1133">Transmembrane helix</keyword>